<proteinExistence type="predicted"/>
<evidence type="ECO:0000313" key="3">
    <source>
        <dbReference type="Proteomes" id="UP000656548"/>
    </source>
</evidence>
<keyword evidence="3" id="KW-1185">Reference proteome</keyword>
<gene>
    <name evidence="2" type="ORF">H4W30_002501</name>
</gene>
<dbReference type="InterPro" id="IPR029476">
    <property type="entry name" value="DNase_NucA_NucB"/>
</dbReference>
<comment type="caution">
    <text evidence="2">The sequence shown here is derived from an EMBL/GenBank/DDBJ whole genome shotgun (WGS) entry which is preliminary data.</text>
</comment>
<name>A0ABR9L3Y7_9PSEU</name>
<reference evidence="2 3" key="1">
    <citation type="submission" date="2020-10" db="EMBL/GenBank/DDBJ databases">
        <title>Sequencing the genomes of 1000 actinobacteria strains.</title>
        <authorList>
            <person name="Klenk H.-P."/>
        </authorList>
    </citation>
    <scope>NUCLEOTIDE SEQUENCE [LARGE SCALE GENOMIC DNA]</scope>
    <source>
        <strain evidence="2 3">DSM 46661</strain>
    </source>
</reference>
<dbReference type="Proteomes" id="UP000656548">
    <property type="component" value="Unassembled WGS sequence"/>
</dbReference>
<dbReference type="Pfam" id="PF14040">
    <property type="entry name" value="DNase_NucA_NucB"/>
    <property type="match status" value="1"/>
</dbReference>
<dbReference type="RefSeq" id="WP_192742963.1">
    <property type="nucleotide sequence ID" value="NZ_JADBEJ010000004.1"/>
</dbReference>
<sequence length="429" mass="46596">MAALAGTIVLGAPEASVAQPAGASGSQLRVVITGLDGNPLQPGETFPVTAEGRFAAAAAKGNEPSREQASPEFQAATAALANRSVDEPMSAQEIPQYLLELCKKDARAETATGHVFHRLFWCQRYGLKAKAYRGTVLSGEVTLKWIAVAIGNYKIRTNTFMLQPTFAGDGWGDFGNVATTQLMAGPICGSVGDPGCSVNTRPVTMSVADWQREVNIQSWYGWRIESDETKSTAVDKVSNHTWRITTGVHTPEPGREWTADTPDNGMRCDSASYFRYDPKSCISSDVIPWLPVFAGLLPEFAAHISQALNAPDTTFPPEPHPKQIPGKYVYGNSTVPGLHRLPDAEKKPNSDEKDRACARIPAPHDPDEQCDEYPFAATVEGAASPVWDFSVKYIDGWQNGQGGNALQALYQSSRILYKDLDKFYVNVIN</sequence>
<accession>A0ABR9L3Y7</accession>
<organism evidence="2 3">
    <name type="scientific">Amycolatopsis roodepoortensis</name>
    <dbReference type="NCBI Taxonomy" id="700274"/>
    <lineage>
        <taxon>Bacteria</taxon>
        <taxon>Bacillati</taxon>
        <taxon>Actinomycetota</taxon>
        <taxon>Actinomycetes</taxon>
        <taxon>Pseudonocardiales</taxon>
        <taxon>Pseudonocardiaceae</taxon>
        <taxon>Amycolatopsis</taxon>
    </lineage>
</organism>
<evidence type="ECO:0000259" key="1">
    <source>
        <dbReference type="Pfam" id="PF14040"/>
    </source>
</evidence>
<feature type="domain" description="Deoxyribonuclease NucA/NucB" evidence="1">
    <location>
        <begin position="354"/>
        <end position="425"/>
    </location>
</feature>
<dbReference type="EMBL" id="JADBEJ010000004">
    <property type="protein sequence ID" value="MBE1575454.1"/>
    <property type="molecule type" value="Genomic_DNA"/>
</dbReference>
<protein>
    <recommendedName>
        <fullName evidence="1">Deoxyribonuclease NucA/NucB domain-containing protein</fullName>
    </recommendedName>
</protein>
<evidence type="ECO:0000313" key="2">
    <source>
        <dbReference type="EMBL" id="MBE1575454.1"/>
    </source>
</evidence>